<keyword evidence="1" id="KW-1133">Transmembrane helix</keyword>
<dbReference type="Proteomes" id="UP000319756">
    <property type="component" value="Chromosome"/>
</dbReference>
<feature type="transmembrane region" description="Helical" evidence="1">
    <location>
        <begin position="70"/>
        <end position="88"/>
    </location>
</feature>
<feature type="transmembrane region" description="Helical" evidence="1">
    <location>
        <begin position="94"/>
        <end position="123"/>
    </location>
</feature>
<proteinExistence type="predicted"/>
<protein>
    <recommendedName>
        <fullName evidence="4">Cytochrome-c oxidase</fullName>
    </recommendedName>
</protein>
<organism evidence="2 3">
    <name type="scientific">Salicibibacter halophilus</name>
    <dbReference type="NCBI Taxonomy" id="2502791"/>
    <lineage>
        <taxon>Bacteria</taxon>
        <taxon>Bacillati</taxon>
        <taxon>Bacillota</taxon>
        <taxon>Bacilli</taxon>
        <taxon>Bacillales</taxon>
        <taxon>Bacillaceae</taxon>
        <taxon>Salicibibacter</taxon>
    </lineage>
</organism>
<sequence>MNRYTKRLMVCAAIFGLIGVGLGGHMAGAGSPALRPVHAHALVVGWLSLFSWGIYYQLFSVSRRLASAQTWTAIIGTTFLVIGMWIHLAGALEALPYAVTLIIYIGGGTVLIASYVLFFFIVLKQKVTD</sequence>
<name>A0A514LHX6_9BACI</name>
<dbReference type="EMBL" id="CP035485">
    <property type="protein sequence ID" value="QDI91442.1"/>
    <property type="molecule type" value="Genomic_DNA"/>
</dbReference>
<dbReference type="RefSeq" id="WP_142089545.1">
    <property type="nucleotide sequence ID" value="NZ_CP035485.1"/>
</dbReference>
<accession>A0A514LHX6</accession>
<feature type="transmembrane region" description="Helical" evidence="1">
    <location>
        <begin position="39"/>
        <end position="58"/>
    </location>
</feature>
<dbReference type="SUPFAM" id="SSF81442">
    <property type="entry name" value="Cytochrome c oxidase subunit I-like"/>
    <property type="match status" value="1"/>
</dbReference>
<dbReference type="OrthoDB" id="2452746at2"/>
<evidence type="ECO:0008006" key="4">
    <source>
        <dbReference type="Google" id="ProtNLM"/>
    </source>
</evidence>
<evidence type="ECO:0000256" key="1">
    <source>
        <dbReference type="SAM" id="Phobius"/>
    </source>
</evidence>
<evidence type="ECO:0000313" key="3">
    <source>
        <dbReference type="Proteomes" id="UP000319756"/>
    </source>
</evidence>
<keyword evidence="1" id="KW-0472">Membrane</keyword>
<keyword evidence="1" id="KW-0812">Transmembrane</keyword>
<keyword evidence="3" id="KW-1185">Reference proteome</keyword>
<dbReference type="AlphaFoldDB" id="A0A514LHX6"/>
<evidence type="ECO:0000313" key="2">
    <source>
        <dbReference type="EMBL" id="QDI91442.1"/>
    </source>
</evidence>
<reference evidence="3" key="1">
    <citation type="submission" date="2019-01" db="EMBL/GenBank/DDBJ databases">
        <title>Genomic analysis of Salicibibacter sp. NKC3-5.</title>
        <authorList>
            <person name="Oh Y.J."/>
        </authorList>
    </citation>
    <scope>NUCLEOTIDE SEQUENCE [LARGE SCALE GENOMIC DNA]</scope>
    <source>
        <strain evidence="3">NKC3-5</strain>
    </source>
</reference>
<gene>
    <name evidence="2" type="ORF">EPH95_09810</name>
</gene>
<dbReference type="KEGG" id="sale:EPH95_09810"/>
<dbReference type="InterPro" id="IPR036927">
    <property type="entry name" value="Cyt_c_oxase-like_su1_sf"/>
</dbReference>